<reference evidence="3" key="1">
    <citation type="submission" date="2016-10" db="EMBL/GenBank/DDBJ databases">
        <authorList>
            <person name="Varghese N."/>
            <person name="Submissions S."/>
        </authorList>
    </citation>
    <scope>NUCLEOTIDE SEQUENCE [LARGE SCALE GENOMIC DNA]</scope>
    <source>
        <strain evidence="3">DSM 21857</strain>
    </source>
</reference>
<protein>
    <submittedName>
        <fullName evidence="2">Cupin domain-containing protein</fullName>
    </submittedName>
</protein>
<dbReference type="InterPro" id="IPR011051">
    <property type="entry name" value="RmlC_Cupin_sf"/>
</dbReference>
<dbReference type="InterPro" id="IPR013096">
    <property type="entry name" value="Cupin_2"/>
</dbReference>
<dbReference type="RefSeq" id="WP_420492484.1">
    <property type="nucleotide sequence ID" value="NZ_FORF01000038.1"/>
</dbReference>
<evidence type="ECO:0000259" key="1">
    <source>
        <dbReference type="Pfam" id="PF07883"/>
    </source>
</evidence>
<organism evidence="2 3">
    <name type="scientific">Aquamicrobium aerolatum DSM 21857</name>
    <dbReference type="NCBI Taxonomy" id="1121003"/>
    <lineage>
        <taxon>Bacteria</taxon>
        <taxon>Pseudomonadati</taxon>
        <taxon>Pseudomonadota</taxon>
        <taxon>Alphaproteobacteria</taxon>
        <taxon>Hyphomicrobiales</taxon>
        <taxon>Phyllobacteriaceae</taxon>
        <taxon>Aerobium</taxon>
    </lineage>
</organism>
<keyword evidence="3" id="KW-1185">Reference proteome</keyword>
<accession>A0A1I3SXQ6</accession>
<evidence type="ECO:0000313" key="3">
    <source>
        <dbReference type="Proteomes" id="UP000242763"/>
    </source>
</evidence>
<dbReference type="AlphaFoldDB" id="A0A1I3SXQ6"/>
<dbReference type="STRING" id="1121003.SAMN03080618_03507"/>
<dbReference type="InterPro" id="IPR014710">
    <property type="entry name" value="RmlC-like_jellyroll"/>
</dbReference>
<dbReference type="Pfam" id="PF07883">
    <property type="entry name" value="Cupin_2"/>
    <property type="match status" value="1"/>
</dbReference>
<dbReference type="EMBL" id="FORF01000038">
    <property type="protein sequence ID" value="SFJ63535.1"/>
    <property type="molecule type" value="Genomic_DNA"/>
</dbReference>
<evidence type="ECO:0000313" key="2">
    <source>
        <dbReference type="EMBL" id="SFJ63535.1"/>
    </source>
</evidence>
<sequence>MPLSQNPGPPLSGAADFDVGEERLHARNGDVVIVPAHMPHRFTNSGDEILAMVCIHASGRIVQQFLCAPDVDLIARAGSE</sequence>
<dbReference type="Proteomes" id="UP000242763">
    <property type="component" value="Unassembled WGS sequence"/>
</dbReference>
<gene>
    <name evidence="2" type="ORF">SAMN03080618_03507</name>
</gene>
<proteinExistence type="predicted"/>
<feature type="domain" description="Cupin type-2" evidence="1">
    <location>
        <begin position="11"/>
        <end position="55"/>
    </location>
</feature>
<dbReference type="Gene3D" id="2.60.120.10">
    <property type="entry name" value="Jelly Rolls"/>
    <property type="match status" value="1"/>
</dbReference>
<dbReference type="SUPFAM" id="SSF51182">
    <property type="entry name" value="RmlC-like cupins"/>
    <property type="match status" value="1"/>
</dbReference>
<name>A0A1I3SXQ6_9HYPH</name>